<evidence type="ECO:0000313" key="2">
    <source>
        <dbReference type="EMBL" id="ADY61122.1"/>
    </source>
</evidence>
<gene>
    <name evidence="2" type="ordered locus">Plabr_3525</name>
</gene>
<evidence type="ECO:0000256" key="1">
    <source>
        <dbReference type="SAM" id="Phobius"/>
    </source>
</evidence>
<dbReference type="EMBL" id="CP002546">
    <property type="protein sequence ID" value="ADY61122.1"/>
    <property type="molecule type" value="Genomic_DNA"/>
</dbReference>
<reference evidence="3" key="1">
    <citation type="submission" date="2011-02" db="EMBL/GenBank/DDBJ databases">
        <title>The complete genome of Planctomyces brasiliensis DSM 5305.</title>
        <authorList>
            <person name="Lucas S."/>
            <person name="Copeland A."/>
            <person name="Lapidus A."/>
            <person name="Bruce D."/>
            <person name="Goodwin L."/>
            <person name="Pitluck S."/>
            <person name="Kyrpides N."/>
            <person name="Mavromatis K."/>
            <person name="Pagani I."/>
            <person name="Ivanova N."/>
            <person name="Ovchinnikova G."/>
            <person name="Lu M."/>
            <person name="Detter J.C."/>
            <person name="Han C."/>
            <person name="Land M."/>
            <person name="Hauser L."/>
            <person name="Markowitz V."/>
            <person name="Cheng J.-F."/>
            <person name="Hugenholtz P."/>
            <person name="Woyke T."/>
            <person name="Wu D."/>
            <person name="Tindall B."/>
            <person name="Pomrenke H.G."/>
            <person name="Brambilla E."/>
            <person name="Klenk H.-P."/>
            <person name="Eisen J.A."/>
        </authorList>
    </citation>
    <scope>NUCLEOTIDE SEQUENCE [LARGE SCALE GENOMIC DNA]</scope>
    <source>
        <strain evidence="3">ATCC 49424 / DSM 5305 / JCM 21570 / NBRC 103401 / IFAM 1448</strain>
    </source>
</reference>
<protein>
    <recommendedName>
        <fullName evidence="4">DUF4440 domain-containing protein</fullName>
    </recommendedName>
</protein>
<dbReference type="Proteomes" id="UP000006860">
    <property type="component" value="Chromosome"/>
</dbReference>
<sequence>MSWITENPWPLVVICGAVATFFLMQGMRTGAARSWGLAVLFVVAAVGVYIVEQSIVTPAEEISAEVHELLAACKAGNAEEAVGFISNNNLLLKTAIGGGLAIVDIHDDVNISDLSVRMVAENSRGISHFRANGTVSVRSASYERHVATRWEVTWQLEGEEWKIISIQRLNPITGDEMEMMKRSET</sequence>
<keyword evidence="1" id="KW-0812">Transmembrane</keyword>
<keyword evidence="3" id="KW-1185">Reference proteome</keyword>
<organism evidence="2 3">
    <name type="scientific">Rubinisphaera brasiliensis (strain ATCC 49424 / DSM 5305 / JCM 21570 / IAM 15109 / NBRC 103401 / IFAM 1448)</name>
    <name type="common">Planctomyces brasiliensis</name>
    <dbReference type="NCBI Taxonomy" id="756272"/>
    <lineage>
        <taxon>Bacteria</taxon>
        <taxon>Pseudomonadati</taxon>
        <taxon>Planctomycetota</taxon>
        <taxon>Planctomycetia</taxon>
        <taxon>Planctomycetales</taxon>
        <taxon>Planctomycetaceae</taxon>
        <taxon>Rubinisphaera</taxon>
    </lineage>
</organism>
<keyword evidence="1" id="KW-1133">Transmembrane helix</keyword>
<evidence type="ECO:0008006" key="4">
    <source>
        <dbReference type="Google" id="ProtNLM"/>
    </source>
</evidence>
<dbReference type="AlphaFoldDB" id="F0SP19"/>
<proteinExistence type="predicted"/>
<dbReference type="STRING" id="756272.Plabr_3525"/>
<feature type="transmembrane region" description="Helical" evidence="1">
    <location>
        <begin position="35"/>
        <end position="51"/>
    </location>
</feature>
<dbReference type="OrthoDB" id="214920at2"/>
<accession>F0SP19</accession>
<name>F0SP19_RUBBR</name>
<dbReference type="KEGG" id="pbs:Plabr_3525"/>
<feature type="transmembrane region" description="Helical" evidence="1">
    <location>
        <begin position="6"/>
        <end position="23"/>
    </location>
</feature>
<evidence type="ECO:0000313" key="3">
    <source>
        <dbReference type="Proteomes" id="UP000006860"/>
    </source>
</evidence>
<dbReference type="HOGENOM" id="CLU_1460264_0_0_0"/>
<dbReference type="RefSeq" id="WP_013629841.1">
    <property type="nucleotide sequence ID" value="NC_015174.1"/>
</dbReference>
<keyword evidence="1" id="KW-0472">Membrane</keyword>